<keyword evidence="2 8" id="KW-0732">Signal</keyword>
<dbReference type="InterPro" id="IPR039001">
    <property type="entry name" value="Pal"/>
</dbReference>
<dbReference type="SUPFAM" id="SSF103088">
    <property type="entry name" value="OmpA-like"/>
    <property type="match status" value="1"/>
</dbReference>
<evidence type="ECO:0000256" key="10">
    <source>
        <dbReference type="SAM" id="SignalP"/>
    </source>
</evidence>
<evidence type="ECO:0000256" key="2">
    <source>
        <dbReference type="ARBA" id="ARBA00022729"/>
    </source>
</evidence>
<keyword evidence="3 8" id="KW-0472">Membrane</keyword>
<evidence type="ECO:0000256" key="5">
    <source>
        <dbReference type="ARBA" id="ARBA00023237"/>
    </source>
</evidence>
<evidence type="ECO:0000256" key="1">
    <source>
        <dbReference type="ARBA" id="ARBA00022618"/>
    </source>
</evidence>
<keyword evidence="7 8" id="KW-0131">Cell cycle</keyword>
<protein>
    <recommendedName>
        <fullName evidence="8">Peptidoglycan-associated lipoprotein</fullName>
        <shortName evidence="8">PAL</shortName>
    </recommendedName>
</protein>
<dbReference type="Proteomes" id="UP000566324">
    <property type="component" value="Unassembled WGS sequence"/>
</dbReference>
<feature type="domain" description="OmpA-like" evidence="11">
    <location>
        <begin position="57"/>
        <end position="174"/>
    </location>
</feature>
<feature type="signal peptide" evidence="10">
    <location>
        <begin position="1"/>
        <end position="17"/>
    </location>
</feature>
<dbReference type="Gene3D" id="3.30.1330.60">
    <property type="entry name" value="OmpA-like domain"/>
    <property type="match status" value="1"/>
</dbReference>
<keyword evidence="6 8" id="KW-0449">Lipoprotein</keyword>
<organism evidence="12 13">
    <name type="scientific">Sphingosinicella soli</name>
    <dbReference type="NCBI Taxonomy" id="333708"/>
    <lineage>
        <taxon>Bacteria</taxon>
        <taxon>Pseudomonadati</taxon>
        <taxon>Pseudomonadota</taxon>
        <taxon>Alphaproteobacteria</taxon>
        <taxon>Sphingomonadales</taxon>
        <taxon>Sphingosinicellaceae</taxon>
        <taxon>Sphingosinicella</taxon>
    </lineage>
</organism>
<dbReference type="PANTHER" id="PTHR30329:SF21">
    <property type="entry name" value="LIPOPROTEIN YIAD-RELATED"/>
    <property type="match status" value="1"/>
</dbReference>
<dbReference type="InterPro" id="IPR014169">
    <property type="entry name" value="Pal_lipo_C"/>
</dbReference>
<feature type="compositionally biased region" description="Low complexity" evidence="9">
    <location>
        <begin position="35"/>
        <end position="48"/>
    </location>
</feature>
<dbReference type="PROSITE" id="PS01068">
    <property type="entry name" value="OMPA_1"/>
    <property type="match status" value="1"/>
</dbReference>
<dbReference type="InterPro" id="IPR036737">
    <property type="entry name" value="OmpA-like_sf"/>
</dbReference>
<dbReference type="PANTHER" id="PTHR30329">
    <property type="entry name" value="STATOR ELEMENT OF FLAGELLAR MOTOR COMPLEX"/>
    <property type="match status" value="1"/>
</dbReference>
<reference evidence="12 13" key="1">
    <citation type="submission" date="2020-08" db="EMBL/GenBank/DDBJ databases">
        <title>Genomic Encyclopedia of Type Strains, Phase IV (KMG-IV): sequencing the most valuable type-strain genomes for metagenomic binning, comparative biology and taxonomic classification.</title>
        <authorList>
            <person name="Goeker M."/>
        </authorList>
    </citation>
    <scope>NUCLEOTIDE SEQUENCE [LARGE SCALE GENOMIC DNA]</scope>
    <source>
        <strain evidence="12 13">DSM 17328</strain>
    </source>
</reference>
<dbReference type="AlphaFoldDB" id="A0A7W7B421"/>
<accession>A0A7W7B421</accession>
<evidence type="ECO:0000313" key="12">
    <source>
        <dbReference type="EMBL" id="MBB4633554.1"/>
    </source>
</evidence>
<dbReference type="NCBIfam" id="TIGR02802">
    <property type="entry name" value="Pal_lipo"/>
    <property type="match status" value="1"/>
</dbReference>
<sequence length="176" mass="18428">MNTALKAAMVAALVATAACSKKTEDLPPPPPPAAPVETPQAPAPAPVTSTVVPGSVEDFMQQAGSDRVFFELDSYQLDSASQATLTKQAGWLAQYANVKVTIEGHADERGTREYNLALGERRANSVKNFLSGQGVAADRISVISYGKERPAVEGSDDSAWAQNRRAVTVLVGAAAS</sequence>
<evidence type="ECO:0000256" key="6">
    <source>
        <dbReference type="ARBA" id="ARBA00023288"/>
    </source>
</evidence>
<gene>
    <name evidence="8" type="primary">pal</name>
    <name evidence="12" type="ORF">GGQ98_003193</name>
</gene>
<evidence type="ECO:0000256" key="9">
    <source>
        <dbReference type="SAM" id="MobiDB-lite"/>
    </source>
</evidence>
<dbReference type="InterPro" id="IPR006664">
    <property type="entry name" value="OMP_bac"/>
</dbReference>
<feature type="region of interest" description="Disordered" evidence="9">
    <location>
        <begin position="21"/>
        <end position="48"/>
    </location>
</feature>
<comment type="subunit">
    <text evidence="8">The Tol-Pal system is composed of five core proteins: the inner membrane proteins TolA, TolQ and TolR, the periplasmic protein TolB and the outer membrane protein Pal. They form a network linking the inner and outer membranes and the peptidoglycan layer.</text>
</comment>
<comment type="similarity">
    <text evidence="8">Belongs to the Pal lipoprotein family.</text>
</comment>
<keyword evidence="4 8" id="KW-0564">Palmitate</keyword>
<evidence type="ECO:0000256" key="4">
    <source>
        <dbReference type="ARBA" id="ARBA00023139"/>
    </source>
</evidence>
<evidence type="ECO:0000256" key="7">
    <source>
        <dbReference type="ARBA" id="ARBA00023306"/>
    </source>
</evidence>
<keyword evidence="5 8" id="KW-0998">Cell outer membrane</keyword>
<dbReference type="InterPro" id="IPR050330">
    <property type="entry name" value="Bact_OuterMem_StrucFunc"/>
</dbReference>
<comment type="function">
    <text evidence="8">Part of the Tol-Pal system, which plays a role in outer membrane invagination during cell division and is important for maintaining outer membrane integrity.</text>
</comment>
<dbReference type="PRINTS" id="PR01021">
    <property type="entry name" value="OMPADOMAIN"/>
</dbReference>
<dbReference type="InterPro" id="IPR006665">
    <property type="entry name" value="OmpA-like"/>
</dbReference>
<dbReference type="CDD" id="cd07185">
    <property type="entry name" value="OmpA_C-like"/>
    <property type="match status" value="1"/>
</dbReference>
<dbReference type="PROSITE" id="PS51123">
    <property type="entry name" value="OMPA_2"/>
    <property type="match status" value="1"/>
</dbReference>
<evidence type="ECO:0000259" key="11">
    <source>
        <dbReference type="PROSITE" id="PS51123"/>
    </source>
</evidence>
<dbReference type="PROSITE" id="PS51257">
    <property type="entry name" value="PROKAR_LIPOPROTEIN"/>
    <property type="match status" value="1"/>
</dbReference>
<evidence type="ECO:0000256" key="3">
    <source>
        <dbReference type="ARBA" id="ARBA00023136"/>
    </source>
</evidence>
<feature type="chain" id="PRO_5030510826" description="Peptidoglycan-associated lipoprotein" evidence="10">
    <location>
        <begin position="18"/>
        <end position="176"/>
    </location>
</feature>
<evidence type="ECO:0000256" key="8">
    <source>
        <dbReference type="HAMAP-Rule" id="MF_02204"/>
    </source>
</evidence>
<dbReference type="InterPro" id="IPR006690">
    <property type="entry name" value="OMPA-like_CS"/>
</dbReference>
<dbReference type="HAMAP" id="MF_02204">
    <property type="entry name" value="Pal"/>
    <property type="match status" value="1"/>
</dbReference>
<dbReference type="Pfam" id="PF00691">
    <property type="entry name" value="OmpA"/>
    <property type="match status" value="1"/>
</dbReference>
<name>A0A7W7B421_9SPHN</name>
<dbReference type="GO" id="GO:0051301">
    <property type="term" value="P:cell division"/>
    <property type="evidence" value="ECO:0007669"/>
    <property type="project" value="UniProtKB-UniRule"/>
</dbReference>
<comment type="caution">
    <text evidence="12">The sequence shown here is derived from an EMBL/GenBank/DDBJ whole genome shotgun (WGS) entry which is preliminary data.</text>
</comment>
<proteinExistence type="inferred from homology"/>
<comment type="subcellular location">
    <subcellularLocation>
        <location evidence="8">Cell outer membrane</location>
        <topology evidence="8">Lipid-anchor</topology>
    </subcellularLocation>
</comment>
<keyword evidence="1 8" id="KW-0132">Cell division</keyword>
<keyword evidence="13" id="KW-1185">Reference proteome</keyword>
<dbReference type="EMBL" id="JACHNZ010000047">
    <property type="protein sequence ID" value="MBB4633554.1"/>
    <property type="molecule type" value="Genomic_DNA"/>
</dbReference>
<dbReference type="GO" id="GO:0009279">
    <property type="term" value="C:cell outer membrane"/>
    <property type="evidence" value="ECO:0007669"/>
    <property type="project" value="UniProtKB-SubCell"/>
</dbReference>
<evidence type="ECO:0000313" key="13">
    <source>
        <dbReference type="Proteomes" id="UP000566324"/>
    </source>
</evidence>